<organism evidence="1 2">
    <name type="scientific">Rattus norvegicus</name>
    <name type="common">Rat</name>
    <dbReference type="NCBI Taxonomy" id="10116"/>
    <lineage>
        <taxon>Eukaryota</taxon>
        <taxon>Metazoa</taxon>
        <taxon>Chordata</taxon>
        <taxon>Craniata</taxon>
        <taxon>Vertebrata</taxon>
        <taxon>Euteleostomi</taxon>
        <taxon>Mammalia</taxon>
        <taxon>Eutheria</taxon>
        <taxon>Euarchontoglires</taxon>
        <taxon>Glires</taxon>
        <taxon>Rodentia</taxon>
        <taxon>Myomorpha</taxon>
        <taxon>Muroidea</taxon>
        <taxon>Muridae</taxon>
        <taxon>Murinae</taxon>
        <taxon>Rattus</taxon>
    </lineage>
</organism>
<dbReference type="EMBL" id="CH473949">
    <property type="protein sequence ID" value="EDL79129.1"/>
    <property type="molecule type" value="Genomic_DNA"/>
</dbReference>
<proteinExistence type="predicted"/>
<gene>
    <name evidence="1" type="ORF">rCG_26423</name>
</gene>
<evidence type="ECO:0000313" key="1">
    <source>
        <dbReference type="EMBL" id="EDL79129.1"/>
    </source>
</evidence>
<dbReference type="Proteomes" id="UP000234681">
    <property type="component" value="Chromosome 3"/>
</dbReference>
<reference evidence="2" key="1">
    <citation type="submission" date="2005-09" db="EMBL/GenBank/DDBJ databases">
        <authorList>
            <person name="Mural R.J."/>
            <person name="Li P.W."/>
            <person name="Adams M.D."/>
            <person name="Amanatides P.G."/>
            <person name="Baden-Tillson H."/>
            <person name="Barnstead M."/>
            <person name="Chin S.H."/>
            <person name="Dew I."/>
            <person name="Evans C.A."/>
            <person name="Ferriera S."/>
            <person name="Flanigan M."/>
            <person name="Fosler C."/>
            <person name="Glodek A."/>
            <person name="Gu Z."/>
            <person name="Holt R.A."/>
            <person name="Jennings D."/>
            <person name="Kraft C.L."/>
            <person name="Lu F."/>
            <person name="Nguyen T."/>
            <person name="Nusskern D.R."/>
            <person name="Pfannkoch C.M."/>
            <person name="Sitter C."/>
            <person name="Sutton G.G."/>
            <person name="Venter J.C."/>
            <person name="Wang Z."/>
            <person name="Woodage T."/>
            <person name="Zheng X.H."/>
            <person name="Zhong F."/>
        </authorList>
    </citation>
    <scope>NUCLEOTIDE SEQUENCE [LARGE SCALE GENOMIC DNA]</scope>
    <source>
        <strain>BN</strain>
        <strain evidence="2">Sprague-Dawley</strain>
    </source>
</reference>
<evidence type="ECO:0000313" key="2">
    <source>
        <dbReference type="Proteomes" id="UP000234681"/>
    </source>
</evidence>
<sequence length="31" mass="3563">MSRKLLSPRPPSSIQPLYVTPVEGSFDFQRE</sequence>
<dbReference type="AlphaFoldDB" id="A6HM78"/>
<name>A6HM78_RAT</name>
<protein>
    <submittedName>
        <fullName evidence="1">RCG26423, isoform CRA_a</fullName>
    </submittedName>
</protein>
<accession>A6HM78</accession>